<gene>
    <name evidence="2" type="ORF">RND15_33910</name>
</gene>
<proteinExistence type="predicted"/>
<comment type="caution">
    <text evidence="2">The sequence shown here is derived from an EMBL/GenBank/DDBJ whole genome shotgun (WGS) entry which is preliminary data.</text>
</comment>
<evidence type="ECO:0000313" key="2">
    <source>
        <dbReference type="EMBL" id="MDT0547654.1"/>
    </source>
</evidence>
<name>A0ABU2XP00_9ACTN</name>
<feature type="domain" description="DUF4158" evidence="1">
    <location>
        <begin position="6"/>
        <end position="118"/>
    </location>
</feature>
<dbReference type="InterPro" id="IPR025296">
    <property type="entry name" value="DUF4158"/>
</dbReference>
<organism evidence="2 3">
    <name type="scientific">Streptomyces lonegramiae</name>
    <dbReference type="NCBI Taxonomy" id="3075524"/>
    <lineage>
        <taxon>Bacteria</taxon>
        <taxon>Bacillati</taxon>
        <taxon>Actinomycetota</taxon>
        <taxon>Actinomycetes</taxon>
        <taxon>Kitasatosporales</taxon>
        <taxon>Streptomycetaceae</taxon>
        <taxon>Streptomyces</taxon>
    </lineage>
</organism>
<protein>
    <submittedName>
        <fullName evidence="2">DUF4158 domain-containing protein</fullName>
    </submittedName>
</protein>
<dbReference type="Proteomes" id="UP001180754">
    <property type="component" value="Unassembled WGS sequence"/>
</dbReference>
<dbReference type="EMBL" id="JAVRFD010000021">
    <property type="protein sequence ID" value="MDT0547654.1"/>
    <property type="molecule type" value="Genomic_DNA"/>
</dbReference>
<dbReference type="RefSeq" id="WP_311728178.1">
    <property type="nucleotide sequence ID" value="NZ_JAVRFD010000021.1"/>
</dbReference>
<accession>A0ABU2XP00</accession>
<evidence type="ECO:0000259" key="1">
    <source>
        <dbReference type="Pfam" id="PF13700"/>
    </source>
</evidence>
<evidence type="ECO:0000313" key="3">
    <source>
        <dbReference type="Proteomes" id="UP001180754"/>
    </source>
</evidence>
<sequence length="126" mass="13997">MAARVFSDEELEALRSFPAIGKDELIRYFTLTPADEAFLRKFLRPQTILGTAVQLCTLPWLGFVPDEVPSAPPAAVGRLARQLGLPVEVLRGYGVSREQTCTDHLRQVAKYLGWRSAKSLEPIGSR</sequence>
<keyword evidence="3" id="KW-1185">Reference proteome</keyword>
<reference evidence="2" key="1">
    <citation type="submission" date="2024-05" db="EMBL/GenBank/DDBJ databases">
        <title>30 novel species of actinomycetes from the DSMZ collection.</title>
        <authorList>
            <person name="Nouioui I."/>
        </authorList>
    </citation>
    <scope>NUCLEOTIDE SEQUENCE</scope>
    <source>
        <strain evidence="2">DSM 41529</strain>
    </source>
</reference>
<dbReference type="Pfam" id="PF13700">
    <property type="entry name" value="DUF4158"/>
    <property type="match status" value="1"/>
</dbReference>